<sequence>MSYITFKSKLILWTNDLISPLLASFSCKNSFQELKSPANFC</sequence>
<dbReference type="AlphaFoldDB" id="A0A1H2YJP1"/>
<dbReference type="EMBL" id="FNND01000007">
    <property type="protein sequence ID" value="SDX05195.1"/>
    <property type="molecule type" value="Genomic_DNA"/>
</dbReference>
<gene>
    <name evidence="1" type="ORF">SAMN05444420_10764</name>
</gene>
<name>A0A1H2YJP1_9FLAO</name>
<evidence type="ECO:0000313" key="1">
    <source>
        <dbReference type="EMBL" id="SDX05195.1"/>
    </source>
</evidence>
<dbReference type="Proteomes" id="UP000182771">
    <property type="component" value="Unassembled WGS sequence"/>
</dbReference>
<evidence type="ECO:0000313" key="2">
    <source>
        <dbReference type="Proteomes" id="UP000182771"/>
    </source>
</evidence>
<accession>A0A1H2YJP1</accession>
<proteinExistence type="predicted"/>
<keyword evidence="2" id="KW-1185">Reference proteome</keyword>
<protein>
    <submittedName>
        <fullName evidence="1">Uncharacterized protein</fullName>
    </submittedName>
</protein>
<reference evidence="1 2" key="1">
    <citation type="submission" date="2016-10" db="EMBL/GenBank/DDBJ databases">
        <authorList>
            <person name="Varghese N."/>
            <person name="Submissions S."/>
        </authorList>
    </citation>
    <scope>NUCLEOTIDE SEQUENCE [LARGE SCALE GENOMIC DNA]</scope>
    <source>
        <strain evidence="1 2">DSM 11449</strain>
    </source>
</reference>
<comment type="caution">
    <text evidence="1">The sequence shown here is derived from an EMBL/GenBank/DDBJ whole genome shotgun (WGS) entry which is preliminary data.</text>
</comment>
<dbReference type="PROSITE" id="PS51257">
    <property type="entry name" value="PROKAR_LIPOPROTEIN"/>
    <property type="match status" value="1"/>
</dbReference>
<organism evidence="1 2">
    <name type="scientific">Capnocytophaga granulosa</name>
    <dbReference type="NCBI Taxonomy" id="45242"/>
    <lineage>
        <taxon>Bacteria</taxon>
        <taxon>Pseudomonadati</taxon>
        <taxon>Bacteroidota</taxon>
        <taxon>Flavobacteriia</taxon>
        <taxon>Flavobacteriales</taxon>
        <taxon>Flavobacteriaceae</taxon>
        <taxon>Capnocytophaga</taxon>
    </lineage>
</organism>